<proteinExistence type="predicted"/>
<sequence length="172" mass="20534">MKQELQKLFADLHLFSSLVANVRLSNLTFDDYHFKKADIEVDLIFAKKTQFAHLQEAFSALFKKELFDGEEWDIHEEPEPNDKQWLHSLQEVWIKEYFLNKSMSMKVVDDNTFLSRLQRDLRDVNAPESVVHELLLRLNHLEAIQMKQGHVYDYIFGQSESEYFVFEWGIYV</sequence>
<reference evidence="1 2" key="1">
    <citation type="submission" date="2023-07" db="EMBL/GenBank/DDBJ databases">
        <title>Genomic Encyclopedia of Type Strains, Phase IV (KMG-IV): sequencing the most valuable type-strain genomes for metagenomic binning, comparative biology and taxonomic classification.</title>
        <authorList>
            <person name="Goeker M."/>
        </authorList>
    </citation>
    <scope>NUCLEOTIDE SEQUENCE [LARGE SCALE GENOMIC DNA]</scope>
    <source>
        <strain evidence="1 2">DSM 17723</strain>
    </source>
</reference>
<evidence type="ECO:0000313" key="2">
    <source>
        <dbReference type="Proteomes" id="UP001232245"/>
    </source>
</evidence>
<dbReference type="EMBL" id="JAUSTZ010000008">
    <property type="protein sequence ID" value="MDQ0227247.1"/>
    <property type="molecule type" value="Genomic_DNA"/>
</dbReference>
<comment type="caution">
    <text evidence="1">The sequence shown here is derived from an EMBL/GenBank/DDBJ whole genome shotgun (WGS) entry which is preliminary data.</text>
</comment>
<evidence type="ECO:0000313" key="1">
    <source>
        <dbReference type="EMBL" id="MDQ0227247.1"/>
    </source>
</evidence>
<name>A0ABT9Z4Q5_9BACI</name>
<keyword evidence="2" id="KW-1185">Reference proteome</keyword>
<gene>
    <name evidence="1" type="ORF">J2S02_003592</name>
</gene>
<protein>
    <submittedName>
        <fullName evidence="1">Uncharacterized protein</fullName>
    </submittedName>
</protein>
<accession>A0ABT9Z4Q5</accession>
<organism evidence="1 2">
    <name type="scientific">Metabacillus niabensis</name>
    <dbReference type="NCBI Taxonomy" id="324854"/>
    <lineage>
        <taxon>Bacteria</taxon>
        <taxon>Bacillati</taxon>
        <taxon>Bacillota</taxon>
        <taxon>Bacilli</taxon>
        <taxon>Bacillales</taxon>
        <taxon>Bacillaceae</taxon>
        <taxon>Metabacillus</taxon>
    </lineage>
</organism>
<dbReference type="Proteomes" id="UP001232245">
    <property type="component" value="Unassembled WGS sequence"/>
</dbReference>
<dbReference type="RefSeq" id="WP_174881153.1">
    <property type="nucleotide sequence ID" value="NZ_CADEPK010000320.1"/>
</dbReference>